<dbReference type="Gene3D" id="4.10.280.10">
    <property type="entry name" value="Helix-loop-helix DNA-binding domain"/>
    <property type="match status" value="1"/>
</dbReference>
<evidence type="ECO:0000313" key="3">
    <source>
        <dbReference type="Proteomes" id="UP000695022"/>
    </source>
</evidence>
<dbReference type="Pfam" id="PF00010">
    <property type="entry name" value="HLH"/>
    <property type="match status" value="1"/>
</dbReference>
<dbReference type="CDD" id="cd19723">
    <property type="entry name" value="bHLH_TS_ASCL1_like"/>
    <property type="match status" value="1"/>
</dbReference>
<evidence type="ECO:0000256" key="1">
    <source>
        <dbReference type="SAM" id="MobiDB-lite"/>
    </source>
</evidence>
<dbReference type="PROSITE" id="PS50888">
    <property type="entry name" value="BHLH"/>
    <property type="match status" value="1"/>
</dbReference>
<protein>
    <submittedName>
        <fullName evidence="4">Achaete-scute homolog 2-like</fullName>
    </submittedName>
</protein>
<dbReference type="RefSeq" id="XP_014664736.1">
    <property type="nucleotide sequence ID" value="XM_014809250.1"/>
</dbReference>
<dbReference type="PANTHER" id="PTHR23349:SF111">
    <property type="entry name" value="BHLH DOMAIN-CONTAINING PROTEIN"/>
    <property type="match status" value="1"/>
</dbReference>
<organism evidence="3 4">
    <name type="scientific">Priapulus caudatus</name>
    <name type="common">Priapulid worm</name>
    <dbReference type="NCBI Taxonomy" id="37621"/>
    <lineage>
        <taxon>Eukaryota</taxon>
        <taxon>Metazoa</taxon>
        <taxon>Ecdysozoa</taxon>
        <taxon>Scalidophora</taxon>
        <taxon>Priapulida</taxon>
        <taxon>Priapulimorpha</taxon>
        <taxon>Priapulimorphida</taxon>
        <taxon>Priapulidae</taxon>
        <taxon>Priapulus</taxon>
    </lineage>
</organism>
<dbReference type="SMART" id="SM00353">
    <property type="entry name" value="HLH"/>
    <property type="match status" value="1"/>
</dbReference>
<evidence type="ECO:0000313" key="4">
    <source>
        <dbReference type="RefSeq" id="XP_014664736.1"/>
    </source>
</evidence>
<feature type="compositionally biased region" description="Basic and acidic residues" evidence="1">
    <location>
        <begin position="29"/>
        <end position="43"/>
    </location>
</feature>
<dbReference type="InterPro" id="IPR050283">
    <property type="entry name" value="E-box_TF_Regulators"/>
</dbReference>
<dbReference type="Proteomes" id="UP000695022">
    <property type="component" value="Unplaced"/>
</dbReference>
<dbReference type="SUPFAM" id="SSF47459">
    <property type="entry name" value="HLH, helix-loop-helix DNA-binding domain"/>
    <property type="match status" value="1"/>
</dbReference>
<proteinExistence type="predicted"/>
<name>A0ABM1DXR5_PRICU</name>
<dbReference type="PANTHER" id="PTHR23349">
    <property type="entry name" value="BASIC HELIX-LOOP-HELIX TRANSCRIPTION FACTOR, TWIST"/>
    <property type="match status" value="1"/>
</dbReference>
<keyword evidence="3" id="KW-1185">Reference proteome</keyword>
<feature type="domain" description="BHLH" evidence="2">
    <location>
        <begin position="53"/>
        <end position="105"/>
    </location>
</feature>
<evidence type="ECO:0000259" key="2">
    <source>
        <dbReference type="PROSITE" id="PS50888"/>
    </source>
</evidence>
<accession>A0ABM1DXR5</accession>
<dbReference type="InterPro" id="IPR011598">
    <property type="entry name" value="bHLH_dom"/>
</dbReference>
<reference evidence="4" key="1">
    <citation type="submission" date="2025-08" db="UniProtKB">
        <authorList>
            <consortium name="RefSeq"/>
        </authorList>
    </citation>
    <scope>IDENTIFICATION</scope>
</reference>
<sequence>MQTDLLYTDARAMDASSLQQAHQYRPLRTSRDNDSSRCRRPSEGAKQQKVAPRSLSRRNQRERNRVKLLNTAFGSLRDHVPDGENNKKLSKADTLKSAIDYIGELQQLLHDVQRYDAATAAATYGDGGLALSAYLPASSASSPYSSASPSVFSMTSPGDYSATSPGAYSAVPYSASSSSPYAAPAVVHVPASPSASYAAAGYYQDDGRLAALSTGSASPTELSDTGCGDAGVSPGREGAMPFNHWLL</sequence>
<feature type="region of interest" description="Disordered" evidence="1">
    <location>
        <begin position="16"/>
        <end position="64"/>
    </location>
</feature>
<dbReference type="GeneID" id="106807035"/>
<dbReference type="InterPro" id="IPR036638">
    <property type="entry name" value="HLH_DNA-bd_sf"/>
</dbReference>
<gene>
    <name evidence="4" type="primary">LOC106807035</name>
</gene>